<protein>
    <submittedName>
        <fullName evidence="1">Uncharacterized protein</fullName>
    </submittedName>
</protein>
<name>A0A3M7R9V1_BRAPC</name>
<dbReference type="AlphaFoldDB" id="A0A3M7R9V1"/>
<dbReference type="EMBL" id="REGN01003930">
    <property type="protein sequence ID" value="RNA20028.1"/>
    <property type="molecule type" value="Genomic_DNA"/>
</dbReference>
<gene>
    <name evidence="1" type="ORF">BpHYR1_010051</name>
</gene>
<proteinExistence type="predicted"/>
<organism evidence="1 2">
    <name type="scientific">Brachionus plicatilis</name>
    <name type="common">Marine rotifer</name>
    <name type="synonym">Brachionus muelleri</name>
    <dbReference type="NCBI Taxonomy" id="10195"/>
    <lineage>
        <taxon>Eukaryota</taxon>
        <taxon>Metazoa</taxon>
        <taxon>Spiralia</taxon>
        <taxon>Gnathifera</taxon>
        <taxon>Rotifera</taxon>
        <taxon>Eurotatoria</taxon>
        <taxon>Monogononta</taxon>
        <taxon>Pseudotrocha</taxon>
        <taxon>Ploima</taxon>
        <taxon>Brachionidae</taxon>
        <taxon>Brachionus</taxon>
    </lineage>
</organism>
<sequence>MNTIIFDMFVQADEIISFNKIFKLIQTKEFIVGHKFSVSCFNIFVKIYIKISLDAQNFGSAQNKKYEHMILKLTIKIYISFFNFLSLMKYDIHKELFLMSRNFSKKNNDMFVSFIHIRYLIEEMRKQTYIMCLGEILYEFK</sequence>
<evidence type="ECO:0000313" key="1">
    <source>
        <dbReference type="EMBL" id="RNA20028.1"/>
    </source>
</evidence>
<keyword evidence="2" id="KW-1185">Reference proteome</keyword>
<accession>A0A3M7R9V1</accession>
<comment type="caution">
    <text evidence="1">The sequence shown here is derived from an EMBL/GenBank/DDBJ whole genome shotgun (WGS) entry which is preliminary data.</text>
</comment>
<dbReference type="Proteomes" id="UP000276133">
    <property type="component" value="Unassembled WGS sequence"/>
</dbReference>
<evidence type="ECO:0000313" key="2">
    <source>
        <dbReference type="Proteomes" id="UP000276133"/>
    </source>
</evidence>
<reference evidence="1 2" key="1">
    <citation type="journal article" date="2018" name="Sci. Rep.">
        <title>Genomic signatures of local adaptation to the degree of environmental predictability in rotifers.</title>
        <authorList>
            <person name="Franch-Gras L."/>
            <person name="Hahn C."/>
            <person name="Garcia-Roger E.M."/>
            <person name="Carmona M.J."/>
            <person name="Serra M."/>
            <person name="Gomez A."/>
        </authorList>
    </citation>
    <scope>NUCLEOTIDE SEQUENCE [LARGE SCALE GENOMIC DNA]</scope>
    <source>
        <strain evidence="1">HYR1</strain>
    </source>
</reference>